<evidence type="ECO:0000256" key="2">
    <source>
        <dbReference type="ARBA" id="ARBA00010792"/>
    </source>
</evidence>
<keyword evidence="8" id="KW-1185">Reference proteome</keyword>
<evidence type="ECO:0000256" key="1">
    <source>
        <dbReference type="ARBA" id="ARBA00004651"/>
    </source>
</evidence>
<evidence type="ECO:0000256" key="6">
    <source>
        <dbReference type="ARBA" id="ARBA00023136"/>
    </source>
</evidence>
<dbReference type="InterPro" id="IPR051311">
    <property type="entry name" value="DedA_domain"/>
</dbReference>
<dbReference type="EMBL" id="JARJBC010000013">
    <property type="protein sequence ID" value="MDF3291602.1"/>
    <property type="molecule type" value="Genomic_DNA"/>
</dbReference>
<evidence type="ECO:0000256" key="5">
    <source>
        <dbReference type="ARBA" id="ARBA00022989"/>
    </source>
</evidence>
<evidence type="ECO:0000256" key="3">
    <source>
        <dbReference type="ARBA" id="ARBA00022475"/>
    </source>
</evidence>
<evidence type="ECO:0000256" key="4">
    <source>
        <dbReference type="ARBA" id="ARBA00022692"/>
    </source>
</evidence>
<dbReference type="PANTHER" id="PTHR42709:SF6">
    <property type="entry name" value="UNDECAPRENYL PHOSPHATE TRANSPORTER A"/>
    <property type="match status" value="1"/>
</dbReference>
<keyword evidence="6" id="KW-0472">Membrane</keyword>
<comment type="caution">
    <text evidence="7">The sequence shown here is derived from an EMBL/GenBank/DDBJ whole genome shotgun (WGS) entry which is preliminary data.</text>
</comment>
<evidence type="ECO:0000313" key="7">
    <source>
        <dbReference type="EMBL" id="MDF3291602.1"/>
    </source>
</evidence>
<evidence type="ECO:0000313" key="8">
    <source>
        <dbReference type="Proteomes" id="UP001216579"/>
    </source>
</evidence>
<gene>
    <name evidence="7" type="ORF">P3G67_20690</name>
</gene>
<sequence length="128" mass="13360">MRRSSTTGDYAAVGGMLALEDFGIPVPRATDLMAAAVYAGAGRLTIVAVDVIAVLPAIIEDNIGYVIGGWGGHQSIDRFGLYVLLTPGRVAKAQAFFTRHGGKGITIVRFVGGLRMVNGIIAGLTEMP</sequence>
<name>A0ABT5ZP51_9ACTN</name>
<protein>
    <submittedName>
        <fullName evidence="7">Uncharacterized protein</fullName>
    </submittedName>
</protein>
<comment type="subcellular location">
    <subcellularLocation>
        <location evidence="1">Cell membrane</location>
        <topology evidence="1">Multi-pass membrane protein</topology>
    </subcellularLocation>
</comment>
<reference evidence="7 8" key="1">
    <citation type="submission" date="2023-03" db="EMBL/GenBank/DDBJ databases">
        <title>Draft genome sequence of Streptomyces sp. RB6PN23 isolated from peat swamp forest in Thailand.</title>
        <authorList>
            <person name="Klaysubun C."/>
            <person name="Duangmal K."/>
        </authorList>
    </citation>
    <scope>NUCLEOTIDE SEQUENCE [LARGE SCALE GENOMIC DNA]</scope>
    <source>
        <strain evidence="7 8">RB6PN23</strain>
    </source>
</reference>
<keyword evidence="5" id="KW-1133">Transmembrane helix</keyword>
<dbReference type="RefSeq" id="WP_276094782.1">
    <property type="nucleotide sequence ID" value="NZ_JARJBC010000013.1"/>
</dbReference>
<comment type="similarity">
    <text evidence="2">Belongs to the DedA family.</text>
</comment>
<accession>A0ABT5ZP51</accession>
<organism evidence="7 8">
    <name type="scientific">Streptomyces silvisoli</name>
    <dbReference type="NCBI Taxonomy" id="3034235"/>
    <lineage>
        <taxon>Bacteria</taxon>
        <taxon>Bacillati</taxon>
        <taxon>Actinomycetota</taxon>
        <taxon>Actinomycetes</taxon>
        <taxon>Kitasatosporales</taxon>
        <taxon>Streptomycetaceae</taxon>
        <taxon>Streptomyces</taxon>
    </lineage>
</organism>
<proteinExistence type="inferred from homology"/>
<keyword evidence="4" id="KW-0812">Transmembrane</keyword>
<keyword evidence="3" id="KW-1003">Cell membrane</keyword>
<dbReference type="PANTHER" id="PTHR42709">
    <property type="entry name" value="ALKALINE PHOSPHATASE LIKE PROTEIN"/>
    <property type="match status" value="1"/>
</dbReference>
<dbReference type="Proteomes" id="UP001216579">
    <property type="component" value="Unassembled WGS sequence"/>
</dbReference>